<dbReference type="GeneID" id="85165325"/>
<evidence type="ECO:0008006" key="3">
    <source>
        <dbReference type="Google" id="ProtNLM"/>
    </source>
</evidence>
<sequence>MPLTPTERYDDIIDLPHHRSRTHPHMPRANRAVQFMPFAALTGYDAAIMETARQTRQRVALSDDEKENVSRKLRDIMEATTSSAPDSRPHAAITYFREDARKDGGAYVTVTGVVRGLDREHGTLLLRDGTAIPLDDIVDVVPESDGGGPGAPSFGVV</sequence>
<proteinExistence type="predicted"/>
<dbReference type="STRING" id="158787.BSCA_2067"/>
<dbReference type="Proteomes" id="UP000029033">
    <property type="component" value="Unassembled WGS sequence"/>
</dbReference>
<dbReference type="OrthoDB" id="361760at2"/>
<evidence type="ECO:0000313" key="1">
    <source>
        <dbReference type="EMBL" id="KFI91375.1"/>
    </source>
</evidence>
<keyword evidence="2" id="KW-1185">Reference proteome</keyword>
<name>A0A087D775_9BIFI</name>
<dbReference type="RefSeq" id="WP_046726083.1">
    <property type="nucleotide sequence ID" value="NZ_CAUPKV010000043.1"/>
</dbReference>
<accession>A0A087D775</accession>
<dbReference type="EMBL" id="JGZO01000023">
    <property type="protein sequence ID" value="KFI91375.1"/>
    <property type="molecule type" value="Genomic_DNA"/>
</dbReference>
<protein>
    <recommendedName>
        <fullName evidence="3">YolD-like protein</fullName>
    </recommendedName>
</protein>
<evidence type="ECO:0000313" key="2">
    <source>
        <dbReference type="Proteomes" id="UP000029033"/>
    </source>
</evidence>
<comment type="caution">
    <text evidence="1">The sequence shown here is derived from an EMBL/GenBank/DDBJ whole genome shotgun (WGS) entry which is preliminary data.</text>
</comment>
<gene>
    <name evidence="1" type="ORF">BSCA_2067</name>
</gene>
<dbReference type="AlphaFoldDB" id="A0A087D775"/>
<dbReference type="eggNOG" id="ENOG5032SWG">
    <property type="taxonomic scope" value="Bacteria"/>
</dbReference>
<reference evidence="1 2" key="1">
    <citation type="submission" date="2014-03" db="EMBL/GenBank/DDBJ databases">
        <title>Genomics of Bifidobacteria.</title>
        <authorList>
            <person name="Ventura M."/>
            <person name="Milani C."/>
            <person name="Lugli G.A."/>
        </authorList>
    </citation>
    <scope>NUCLEOTIDE SEQUENCE [LARGE SCALE GENOMIC DNA]</scope>
    <source>
        <strain evidence="1 2">LMG 21589</strain>
    </source>
</reference>
<organism evidence="1 2">
    <name type="scientific">Bifidobacterium scardovii</name>
    <dbReference type="NCBI Taxonomy" id="158787"/>
    <lineage>
        <taxon>Bacteria</taxon>
        <taxon>Bacillati</taxon>
        <taxon>Actinomycetota</taxon>
        <taxon>Actinomycetes</taxon>
        <taxon>Bifidobacteriales</taxon>
        <taxon>Bifidobacteriaceae</taxon>
        <taxon>Bifidobacterium</taxon>
    </lineage>
</organism>